<reference evidence="2" key="1">
    <citation type="journal article" date="2025" name="Aquaculture">
        <title>Assessment of the bioflocculant production and safety properties of Metabacillus hrfriensis sp. nov. based on phenotypic and whole-genome sequencing analysis.</title>
        <authorList>
            <person name="Zhang R."/>
            <person name="Zhao Z."/>
            <person name="Luo L."/>
            <person name="Wang S."/>
            <person name="Guo K."/>
            <person name="Xu W."/>
        </authorList>
    </citation>
    <scope>NUCLEOTIDE SEQUENCE [LARGE SCALE GENOMIC DNA]</scope>
    <source>
        <strain evidence="2">CT-WN-B3</strain>
    </source>
</reference>
<proteinExistence type="predicted"/>
<organism evidence="1 2">
    <name type="scientific">Metabacillus hrfriensis</name>
    <dbReference type="NCBI Taxonomy" id="3048891"/>
    <lineage>
        <taxon>Bacteria</taxon>
        <taxon>Bacillati</taxon>
        <taxon>Bacillota</taxon>
        <taxon>Bacilli</taxon>
        <taxon>Bacillales</taxon>
        <taxon>Bacillaceae</taxon>
        <taxon>Metabacillus</taxon>
    </lineage>
</organism>
<sequence>MQLFFLLNLIFYTDCTIVFQGDHLSGAVNKYKVHHKRLGACSEVKETGRKGLGPATGFSTRKDGTEFEKALR</sequence>
<name>A0ACD4R7J8_9BACI</name>
<accession>A0ACD4R7J8</accession>
<dbReference type="EMBL" id="CP126116">
    <property type="protein sequence ID" value="WHZ56433.1"/>
    <property type="molecule type" value="Genomic_DNA"/>
</dbReference>
<gene>
    <name evidence="1" type="ORF">QLQ22_17245</name>
</gene>
<keyword evidence="2" id="KW-1185">Reference proteome</keyword>
<dbReference type="Proteomes" id="UP001226091">
    <property type="component" value="Chromosome"/>
</dbReference>
<protein>
    <submittedName>
        <fullName evidence="1">Uncharacterized protein</fullName>
    </submittedName>
</protein>
<evidence type="ECO:0000313" key="2">
    <source>
        <dbReference type="Proteomes" id="UP001226091"/>
    </source>
</evidence>
<evidence type="ECO:0000313" key="1">
    <source>
        <dbReference type="EMBL" id="WHZ56433.1"/>
    </source>
</evidence>